<comment type="pathway">
    <text evidence="1 8">Amino-acid biosynthesis; L-lysine biosynthesis via DAP pathway; DL-2,6-diaminopimelate from LL-2,6-diaminopimelate: step 1/1.</text>
</comment>
<protein>
    <recommendedName>
        <fullName evidence="3 8">Diaminopimelate epimerase</fullName>
        <shortName evidence="8">DAP epimerase</shortName>
        <ecNumber evidence="3 8">5.1.1.7</ecNumber>
    </recommendedName>
    <alternativeName>
        <fullName evidence="8">PLP-independent amino acid racemase</fullName>
    </alternativeName>
</protein>
<feature type="binding site" evidence="8">
    <location>
        <begin position="78"/>
        <end position="79"/>
    </location>
    <ligand>
        <name>substrate</name>
    </ligand>
</feature>
<dbReference type="SUPFAM" id="SSF54506">
    <property type="entry name" value="Diaminopimelate epimerase-like"/>
    <property type="match status" value="2"/>
</dbReference>
<feature type="binding site" evidence="8">
    <location>
        <begin position="219"/>
        <end position="220"/>
    </location>
    <ligand>
        <name>substrate</name>
    </ligand>
</feature>
<keyword evidence="11" id="KW-1185">Reference proteome</keyword>
<dbReference type="HAMAP" id="MF_00197">
    <property type="entry name" value="DAP_epimerase"/>
    <property type="match status" value="1"/>
</dbReference>
<dbReference type="KEGG" id="rru:Rru_A1183"/>
<evidence type="ECO:0000256" key="9">
    <source>
        <dbReference type="PROSITE-ProRule" id="PRU10125"/>
    </source>
</evidence>
<dbReference type="PATRIC" id="fig|269796.9.peg.1247"/>
<feature type="binding site" evidence="8">
    <location>
        <position position="158"/>
    </location>
    <ligand>
        <name>substrate</name>
    </ligand>
</feature>
<dbReference type="Pfam" id="PF01678">
    <property type="entry name" value="DAP_epimerase"/>
    <property type="match status" value="2"/>
</dbReference>
<feature type="active site" evidence="9">
    <location>
        <position position="77"/>
    </location>
</feature>
<dbReference type="PANTHER" id="PTHR31689">
    <property type="entry name" value="DIAMINOPIMELATE EPIMERASE, CHLOROPLASTIC"/>
    <property type="match status" value="1"/>
</dbReference>
<evidence type="ECO:0000256" key="3">
    <source>
        <dbReference type="ARBA" id="ARBA00013080"/>
    </source>
</evidence>
<keyword evidence="4 8" id="KW-0028">Amino-acid biosynthesis</keyword>
<evidence type="ECO:0000256" key="2">
    <source>
        <dbReference type="ARBA" id="ARBA00010219"/>
    </source>
</evidence>
<dbReference type="GO" id="GO:0005829">
    <property type="term" value="C:cytosol"/>
    <property type="evidence" value="ECO:0007669"/>
    <property type="project" value="TreeGrafter"/>
</dbReference>
<dbReference type="GO" id="GO:0008837">
    <property type="term" value="F:diaminopimelate epimerase activity"/>
    <property type="evidence" value="ECO:0007669"/>
    <property type="project" value="UniProtKB-UniRule"/>
</dbReference>
<name>Q2RV61_RHORT</name>
<feature type="active site" description="Proton acceptor" evidence="8">
    <location>
        <position position="218"/>
    </location>
</feature>
<evidence type="ECO:0000256" key="1">
    <source>
        <dbReference type="ARBA" id="ARBA00005196"/>
    </source>
</evidence>
<evidence type="ECO:0000256" key="5">
    <source>
        <dbReference type="ARBA" id="ARBA00023154"/>
    </source>
</evidence>
<comment type="catalytic activity">
    <reaction evidence="7 8">
        <text>(2S,6S)-2,6-diaminopimelate = meso-2,6-diaminopimelate</text>
        <dbReference type="Rhea" id="RHEA:15393"/>
        <dbReference type="ChEBI" id="CHEBI:57609"/>
        <dbReference type="ChEBI" id="CHEBI:57791"/>
        <dbReference type="EC" id="5.1.1.7"/>
    </reaction>
</comment>
<reference evidence="10 11" key="1">
    <citation type="journal article" date="2011" name="Stand. Genomic Sci.">
        <title>Complete genome sequence of Rhodospirillum rubrum type strain (S1).</title>
        <authorList>
            <person name="Munk A.C."/>
            <person name="Copeland A."/>
            <person name="Lucas S."/>
            <person name="Lapidus A."/>
            <person name="Del Rio T.G."/>
            <person name="Barry K."/>
            <person name="Detter J.C."/>
            <person name="Hammon N."/>
            <person name="Israni S."/>
            <person name="Pitluck S."/>
            <person name="Brettin T."/>
            <person name="Bruce D."/>
            <person name="Han C."/>
            <person name="Tapia R."/>
            <person name="Gilna P."/>
            <person name="Schmutz J."/>
            <person name="Larimer F."/>
            <person name="Land M."/>
            <person name="Kyrpides N.C."/>
            <person name="Mavromatis K."/>
            <person name="Richardson P."/>
            <person name="Rohde M."/>
            <person name="Goker M."/>
            <person name="Klenk H.P."/>
            <person name="Zhang Y."/>
            <person name="Roberts G.P."/>
            <person name="Reslewic S."/>
            <person name="Schwartz D.C."/>
        </authorList>
    </citation>
    <scope>NUCLEOTIDE SEQUENCE [LARGE SCALE GENOMIC DNA]</scope>
    <source>
        <strain evidence="11">ATCC 11170 / ATH 1.1.1 / DSM 467 / LMG 4362 / NCIMB 8255 / S1</strain>
    </source>
</reference>
<keyword evidence="8" id="KW-0963">Cytoplasm</keyword>
<gene>
    <name evidence="8" type="primary">dapF</name>
    <name evidence="10" type="ordered locus">Rru_A1183</name>
</gene>
<dbReference type="PROSITE" id="PS01326">
    <property type="entry name" value="DAP_EPIMERASE"/>
    <property type="match status" value="1"/>
</dbReference>
<feature type="binding site" evidence="8">
    <location>
        <position position="16"/>
    </location>
    <ligand>
        <name>substrate</name>
    </ligand>
</feature>
<feature type="site" description="Could be important to modulate the pK values of the two catalytic cysteine residues" evidence="8">
    <location>
        <position position="160"/>
    </location>
</feature>
<evidence type="ECO:0000256" key="7">
    <source>
        <dbReference type="ARBA" id="ARBA00051712"/>
    </source>
</evidence>
<keyword evidence="6 8" id="KW-0413">Isomerase</keyword>
<evidence type="ECO:0000256" key="6">
    <source>
        <dbReference type="ARBA" id="ARBA00023235"/>
    </source>
</evidence>
<dbReference type="InterPro" id="IPR001653">
    <property type="entry name" value="DAP_epimerase_DapF"/>
</dbReference>
<dbReference type="Gene3D" id="3.10.310.10">
    <property type="entry name" value="Diaminopimelate Epimerase, Chain A, domain 1"/>
    <property type="match status" value="2"/>
</dbReference>
<evidence type="ECO:0000256" key="4">
    <source>
        <dbReference type="ARBA" id="ARBA00022605"/>
    </source>
</evidence>
<feature type="site" description="Could be important to modulate the pK values of the two catalytic cysteine residues" evidence="8">
    <location>
        <position position="209"/>
    </location>
</feature>
<dbReference type="PANTHER" id="PTHR31689:SF0">
    <property type="entry name" value="DIAMINOPIMELATE EPIMERASE"/>
    <property type="match status" value="1"/>
</dbReference>
<keyword evidence="5 8" id="KW-0457">Lysine biosynthesis</keyword>
<sequence length="280" mass="29783">MSIRGTHFLKMHGLGNDFIVIDARTRPLDLTPERVRALADRHSGVGCDQFVTIEPARGGGVAFMGLRNADGEIVESCGNASRCVGRLLLEEREAESVLIETLGGMVEARRASGELIEVDMGPARLTWQEIPLAGAADTLHIELSVGPLSDPCAVSMGNPHAVFFVDDADAIDLATWGPLIEHHGLFPNRTNVEAVHLRADGRLRMRVWERGVGITRACGTGACASAVAAMRRGLIAGRTAEVVLDGGTLGIVWRESDGHVLMTGSATLAYSGVLDEGAWA</sequence>
<dbReference type="STRING" id="269796.Rru_A1183"/>
<feature type="binding site" evidence="8">
    <location>
        <position position="68"/>
    </location>
    <ligand>
        <name>substrate</name>
    </ligand>
</feature>
<evidence type="ECO:0000313" key="10">
    <source>
        <dbReference type="EMBL" id="ABC21984.1"/>
    </source>
</evidence>
<comment type="similarity">
    <text evidence="2 8">Belongs to the diaminopimelate epimerase family.</text>
</comment>
<evidence type="ECO:0000256" key="8">
    <source>
        <dbReference type="HAMAP-Rule" id="MF_00197"/>
    </source>
</evidence>
<dbReference type="PhylomeDB" id="Q2RV61"/>
<comment type="subcellular location">
    <subcellularLocation>
        <location evidence="8">Cytoplasm</location>
    </subcellularLocation>
</comment>
<dbReference type="InterPro" id="IPR018510">
    <property type="entry name" value="DAP_epimerase_AS"/>
</dbReference>
<evidence type="ECO:0000313" key="11">
    <source>
        <dbReference type="Proteomes" id="UP000001929"/>
    </source>
</evidence>
<dbReference type="RefSeq" id="WP_011388938.1">
    <property type="nucleotide sequence ID" value="NC_007643.1"/>
</dbReference>
<feature type="active site" description="Proton donor" evidence="8">
    <location>
        <position position="77"/>
    </location>
</feature>
<proteinExistence type="inferred from homology"/>
<dbReference type="EC" id="5.1.1.7" evidence="3 8"/>
<feature type="binding site" evidence="8">
    <location>
        <position position="191"/>
    </location>
    <ligand>
        <name>substrate</name>
    </ligand>
</feature>
<accession>Q2RV61</accession>
<dbReference type="NCBIfam" id="TIGR00652">
    <property type="entry name" value="DapF"/>
    <property type="match status" value="1"/>
</dbReference>
<comment type="subunit">
    <text evidence="8">Homodimer.</text>
</comment>
<dbReference type="EMBL" id="CP000230">
    <property type="protein sequence ID" value="ABC21984.1"/>
    <property type="molecule type" value="Genomic_DNA"/>
</dbReference>
<dbReference type="AlphaFoldDB" id="Q2RV61"/>
<feature type="binding site" evidence="8">
    <location>
        <position position="49"/>
    </location>
    <ligand>
        <name>substrate</name>
    </ligand>
</feature>
<dbReference type="eggNOG" id="COG0253">
    <property type="taxonomic scope" value="Bacteria"/>
</dbReference>
<comment type="function">
    <text evidence="8">Catalyzes the stereoinversion of LL-2,6-diaminopimelate (L,L-DAP) to meso-diaminopimelate (meso-DAP), a precursor of L-lysine and an essential component of the bacterial peptidoglycan.</text>
</comment>
<feature type="binding site" evidence="8">
    <location>
        <begin position="209"/>
        <end position="210"/>
    </location>
    <ligand>
        <name>substrate</name>
    </ligand>
</feature>
<dbReference type="Proteomes" id="UP000001929">
    <property type="component" value="Chromosome"/>
</dbReference>
<organism evidence="10 11">
    <name type="scientific">Rhodospirillum rubrum (strain ATCC 11170 / ATH 1.1.1 / DSM 467 / LMG 4362 / NCIMB 8255 / S1)</name>
    <dbReference type="NCBI Taxonomy" id="269796"/>
    <lineage>
        <taxon>Bacteria</taxon>
        <taxon>Pseudomonadati</taxon>
        <taxon>Pseudomonadota</taxon>
        <taxon>Alphaproteobacteria</taxon>
        <taxon>Rhodospirillales</taxon>
        <taxon>Rhodospirillaceae</taxon>
        <taxon>Rhodospirillum</taxon>
    </lineage>
</organism>
<dbReference type="EnsemblBacteria" id="ABC21984">
    <property type="protein sequence ID" value="ABC21984"/>
    <property type="gene ID" value="Rru_A1183"/>
</dbReference>
<dbReference type="UniPathway" id="UPA00034">
    <property type="reaction ID" value="UER00025"/>
</dbReference>
<dbReference type="HOGENOM" id="CLU_053306_1_0_5"/>
<dbReference type="GO" id="GO:0009089">
    <property type="term" value="P:lysine biosynthetic process via diaminopimelate"/>
    <property type="evidence" value="ECO:0007669"/>
    <property type="project" value="UniProtKB-UniRule"/>
</dbReference>